<evidence type="ECO:0000259" key="9">
    <source>
        <dbReference type="Pfam" id="PF01120"/>
    </source>
</evidence>
<dbReference type="InterPro" id="IPR016286">
    <property type="entry name" value="FUC_metazoa-typ"/>
</dbReference>
<evidence type="ECO:0000256" key="8">
    <source>
        <dbReference type="SAM" id="SignalP"/>
    </source>
</evidence>
<dbReference type="GO" id="GO:0016139">
    <property type="term" value="P:glycoside catabolic process"/>
    <property type="evidence" value="ECO:0007669"/>
    <property type="project" value="TreeGrafter"/>
</dbReference>
<feature type="signal peptide" evidence="8">
    <location>
        <begin position="1"/>
        <end position="22"/>
    </location>
</feature>
<dbReference type="EC" id="3.2.1.51" evidence="3"/>
<dbReference type="InterPro" id="IPR057739">
    <property type="entry name" value="Glyco_hydro_29_N"/>
</dbReference>
<dbReference type="SUPFAM" id="SSF51445">
    <property type="entry name" value="(Trans)glycosidases"/>
    <property type="match status" value="1"/>
</dbReference>
<dbReference type="SMART" id="SM00812">
    <property type="entry name" value="Alpha_L_fucos"/>
    <property type="match status" value="1"/>
</dbReference>
<evidence type="ECO:0000313" key="11">
    <source>
        <dbReference type="Proteomes" id="UP000033047"/>
    </source>
</evidence>
<comment type="caution">
    <text evidence="10">The sequence shown here is derived from an EMBL/GenBank/DDBJ whole genome shotgun (WGS) entry which is preliminary data.</text>
</comment>
<keyword evidence="4 8" id="KW-0732">Signal</keyword>
<gene>
    <name evidence="10" type="ORF">HMPREF1535_03309</name>
</gene>
<evidence type="ECO:0000313" key="10">
    <source>
        <dbReference type="EMBL" id="KKB53761.1"/>
    </source>
</evidence>
<dbReference type="GO" id="GO:0005764">
    <property type="term" value="C:lysosome"/>
    <property type="evidence" value="ECO:0007669"/>
    <property type="project" value="TreeGrafter"/>
</dbReference>
<feature type="site" description="May be important for catalysis" evidence="7">
    <location>
        <position position="301"/>
    </location>
</feature>
<evidence type="ECO:0000256" key="7">
    <source>
        <dbReference type="PIRSR" id="PIRSR001092-1"/>
    </source>
</evidence>
<dbReference type="PANTHER" id="PTHR10030">
    <property type="entry name" value="ALPHA-L-FUCOSIDASE"/>
    <property type="match status" value="1"/>
</dbReference>
<sequence length="461" mass="53327">MKFQKTLFGCLVGVALSMNVNAQEVQGFVHERSTDYEWPTDQQVLDKLDKWQDQKFGVLFHWGLYSVPGIVESWSICSEDVDWISRKKDMTYDEYKKWYWGLKESLNPTQFNPDKWADIMKDAGMKYMIFTTKHHDGFCMFDSKYTDFSIANGPFANNPKKDVARYVFDAFRQKDFMIGCYFSKPDWHCEWFWNPYFATPNRRQNYKIDRHPDWWKNYQEFTYNQMDELMTNYGNFDILWLDGGWVTGGDVHLDKLLNKVRTSTQPGLISVDRTIRGKNENYQTPERSIPETQLNNPWESCITLSNDWGWVPNAPYKSPTKVIGLLAEITAKGGCLLLGVGPTPQGTIEDAVAERLHVIGDWLRANGKAIYNTRITPVYNDGNVWFTADKDGKTLYAVYALPEGENLPETIEWTGNIPTGKMKMLKGNKTVKYTSKDGKVKVILPKGLKNEPVALQFTLKR</sequence>
<dbReference type="EMBL" id="AQHV01000014">
    <property type="protein sequence ID" value="KKB53761.1"/>
    <property type="molecule type" value="Genomic_DNA"/>
</dbReference>
<feature type="domain" description="Glycoside hydrolase family 29 N-terminal" evidence="9">
    <location>
        <begin position="30"/>
        <end position="368"/>
    </location>
</feature>
<evidence type="ECO:0000256" key="4">
    <source>
        <dbReference type="ARBA" id="ARBA00022729"/>
    </source>
</evidence>
<dbReference type="Pfam" id="PF01120">
    <property type="entry name" value="Alpha_L_fucos"/>
    <property type="match status" value="1"/>
</dbReference>
<name>A0A0F5J793_9BACT</name>
<proteinExistence type="inferred from homology"/>
<evidence type="ECO:0000256" key="3">
    <source>
        <dbReference type="ARBA" id="ARBA00012662"/>
    </source>
</evidence>
<accession>A0A0F5J793</accession>
<dbReference type="PIRSF" id="PIRSF001092">
    <property type="entry name" value="Alpha-L-fucosidase"/>
    <property type="match status" value="1"/>
</dbReference>
<dbReference type="InterPro" id="IPR017853">
    <property type="entry name" value="GH"/>
</dbReference>
<reference evidence="10 11" key="1">
    <citation type="submission" date="2013-04" db="EMBL/GenBank/DDBJ databases">
        <title>The Genome Sequence of Parabacteroides goldsteinii DSM 19448.</title>
        <authorList>
            <consortium name="The Broad Institute Genomics Platform"/>
            <person name="Earl A."/>
            <person name="Ward D."/>
            <person name="Feldgarden M."/>
            <person name="Gevers D."/>
            <person name="Martens E."/>
            <person name="Sakamoto M."/>
            <person name="Benno Y."/>
            <person name="Song Y."/>
            <person name="Liu C."/>
            <person name="Lee J."/>
            <person name="Bolanos M."/>
            <person name="Vaisanen M.L."/>
            <person name="Finegold S.M."/>
            <person name="Walker B."/>
            <person name="Young S."/>
            <person name="Zeng Q."/>
            <person name="Gargeya S."/>
            <person name="Fitzgerald M."/>
            <person name="Haas B."/>
            <person name="Abouelleil A."/>
            <person name="Allen A.W."/>
            <person name="Alvarado L."/>
            <person name="Arachchi H.M."/>
            <person name="Berlin A.M."/>
            <person name="Chapman S.B."/>
            <person name="Gainer-Dewar J."/>
            <person name="Goldberg J."/>
            <person name="Griggs A."/>
            <person name="Gujja S."/>
            <person name="Hansen M."/>
            <person name="Howarth C."/>
            <person name="Imamovic A."/>
            <person name="Ireland A."/>
            <person name="Larimer J."/>
            <person name="McCowan C."/>
            <person name="Murphy C."/>
            <person name="Pearson M."/>
            <person name="Poon T.W."/>
            <person name="Priest M."/>
            <person name="Roberts A."/>
            <person name="Saif S."/>
            <person name="Shea T."/>
            <person name="Sisk P."/>
            <person name="Sykes S."/>
            <person name="Wortman J."/>
            <person name="Nusbaum C."/>
            <person name="Birren B."/>
        </authorList>
    </citation>
    <scope>NUCLEOTIDE SEQUENCE [LARGE SCALE GENOMIC DNA]</scope>
    <source>
        <strain evidence="10 11">DSM 19448</strain>
    </source>
</reference>
<organism evidence="10 11">
    <name type="scientific">Parabacteroides goldsteinii DSM 19448 = WAL 12034</name>
    <dbReference type="NCBI Taxonomy" id="927665"/>
    <lineage>
        <taxon>Bacteria</taxon>
        <taxon>Pseudomonadati</taxon>
        <taxon>Bacteroidota</taxon>
        <taxon>Bacteroidia</taxon>
        <taxon>Bacteroidales</taxon>
        <taxon>Tannerellaceae</taxon>
        <taxon>Parabacteroides</taxon>
    </lineage>
</organism>
<dbReference type="PRINTS" id="PR00741">
    <property type="entry name" value="GLHYDRLASE29"/>
</dbReference>
<keyword evidence="6" id="KW-0326">Glycosidase</keyword>
<feature type="chain" id="PRO_5002488814" description="alpha-L-fucosidase" evidence="8">
    <location>
        <begin position="23"/>
        <end position="461"/>
    </location>
</feature>
<dbReference type="PANTHER" id="PTHR10030:SF37">
    <property type="entry name" value="ALPHA-L-FUCOSIDASE-RELATED"/>
    <property type="match status" value="1"/>
</dbReference>
<keyword evidence="5" id="KW-0378">Hydrolase</keyword>
<evidence type="ECO:0000256" key="6">
    <source>
        <dbReference type="ARBA" id="ARBA00023295"/>
    </source>
</evidence>
<protein>
    <recommendedName>
        <fullName evidence="3">alpha-L-fucosidase</fullName>
        <ecNumber evidence="3">3.2.1.51</ecNumber>
    </recommendedName>
</protein>
<comment type="similarity">
    <text evidence="2">Belongs to the glycosyl hydrolase 29 family.</text>
</comment>
<dbReference type="Proteomes" id="UP000033047">
    <property type="component" value="Unassembled WGS sequence"/>
</dbReference>
<dbReference type="STRING" id="927665.HMPREF1535_03309"/>
<comment type="function">
    <text evidence="1">Alpha-L-fucosidase is responsible for hydrolyzing the alpha-1,6-linked fucose joined to the reducing-end N-acetylglucosamine of the carbohydrate moieties of glycoproteins.</text>
</comment>
<dbReference type="GO" id="GO:0004560">
    <property type="term" value="F:alpha-L-fucosidase activity"/>
    <property type="evidence" value="ECO:0007669"/>
    <property type="project" value="InterPro"/>
</dbReference>
<evidence type="ECO:0000256" key="1">
    <source>
        <dbReference type="ARBA" id="ARBA00004071"/>
    </source>
</evidence>
<dbReference type="RefSeq" id="WP_046146834.1">
    <property type="nucleotide sequence ID" value="NZ_KQ033913.1"/>
</dbReference>
<dbReference type="PATRIC" id="fig|927665.4.peg.3401"/>
<dbReference type="Gene3D" id="3.20.20.80">
    <property type="entry name" value="Glycosidases"/>
    <property type="match status" value="1"/>
</dbReference>
<dbReference type="InterPro" id="IPR000933">
    <property type="entry name" value="Glyco_hydro_29"/>
</dbReference>
<dbReference type="HOGENOM" id="CLU_002934_0_3_10"/>
<dbReference type="GO" id="GO:0006004">
    <property type="term" value="P:fucose metabolic process"/>
    <property type="evidence" value="ECO:0007669"/>
    <property type="project" value="InterPro"/>
</dbReference>
<evidence type="ECO:0000256" key="2">
    <source>
        <dbReference type="ARBA" id="ARBA00007951"/>
    </source>
</evidence>
<dbReference type="AlphaFoldDB" id="A0A0F5J793"/>
<evidence type="ECO:0000256" key="5">
    <source>
        <dbReference type="ARBA" id="ARBA00022801"/>
    </source>
</evidence>